<dbReference type="InterPro" id="IPR036397">
    <property type="entry name" value="RNaseH_sf"/>
</dbReference>
<dbReference type="GO" id="GO:0035861">
    <property type="term" value="C:site of double-strand break"/>
    <property type="evidence" value="ECO:0007669"/>
    <property type="project" value="TreeGrafter"/>
</dbReference>
<sequence>TMEMMLDKKQIQEIFLFKFKMCYKEWWFKKFCQGDESLEDEEHSGQPLGVDNDELRALFKADPLITTQEVAEELNANLSTVIRHLKQIGKMKKLDKWVPRVLTENQKNHHFEVSPFLFLCNNNEPFLDWIVMCNKNHTCIKNMVMVIVWWSTADLIFYSFLNPGKTITSEECAQQIDEMHQKLQCLQPALTTPNRPHNVQKMLQKLNKLCNKVLLHLSYSPDLLTHFHSQQEAENAFQEINKYISHWQKCVDCNYSCLG</sequence>
<dbReference type="GO" id="GO:0044547">
    <property type="term" value="F:DNA topoisomerase binding"/>
    <property type="evidence" value="ECO:0007669"/>
    <property type="project" value="TreeGrafter"/>
</dbReference>
<comment type="caution">
    <text evidence="1">The sequence shown here is derived from an EMBL/GenBank/DDBJ whole genome shotgun (WGS) entry which is preliminary data.</text>
</comment>
<proteinExistence type="predicted"/>
<reference evidence="1 2" key="1">
    <citation type="submission" date="2019-06" db="EMBL/GenBank/DDBJ databases">
        <title>Discovery of a novel chromosome fission-fusion reversal in muntjac.</title>
        <authorList>
            <person name="Mudd A.B."/>
            <person name="Bredeson J.V."/>
            <person name="Baum R."/>
            <person name="Hockemeyer D."/>
            <person name="Rokhsar D.S."/>
        </authorList>
    </citation>
    <scope>NUCLEOTIDE SEQUENCE [LARGE SCALE GENOMIC DNA]</scope>
    <source>
        <strain evidence="1">UTSW_UCB_Mm</strain>
        <tissue evidence="1">Fibroblast cell line</tissue>
    </source>
</reference>
<feature type="non-terminal residue" evidence="1">
    <location>
        <position position="1"/>
    </location>
</feature>
<dbReference type="GO" id="GO:0042800">
    <property type="term" value="F:histone H3K4 methyltransferase activity"/>
    <property type="evidence" value="ECO:0007669"/>
    <property type="project" value="TreeGrafter"/>
</dbReference>
<dbReference type="InterPro" id="IPR052709">
    <property type="entry name" value="Transposase-MT_Hybrid"/>
</dbReference>
<dbReference type="GO" id="GO:0000729">
    <property type="term" value="P:DNA double-strand break processing"/>
    <property type="evidence" value="ECO:0007669"/>
    <property type="project" value="TreeGrafter"/>
</dbReference>
<dbReference type="EMBL" id="VCEA01000003">
    <property type="protein sequence ID" value="KAB0342786.1"/>
    <property type="molecule type" value="Genomic_DNA"/>
</dbReference>
<dbReference type="GO" id="GO:0005634">
    <property type="term" value="C:nucleus"/>
    <property type="evidence" value="ECO:0007669"/>
    <property type="project" value="TreeGrafter"/>
</dbReference>
<dbReference type="GO" id="GO:0006303">
    <property type="term" value="P:double-strand break repair via nonhomologous end joining"/>
    <property type="evidence" value="ECO:0007669"/>
    <property type="project" value="TreeGrafter"/>
</dbReference>
<evidence type="ECO:0000313" key="2">
    <source>
        <dbReference type="Proteomes" id="UP000326458"/>
    </source>
</evidence>
<protein>
    <recommendedName>
        <fullName evidence="3">Mos1 transposase HTH domain-containing protein</fullName>
    </recommendedName>
</protein>
<accession>A0A5N3V0X3</accession>
<keyword evidence="2" id="KW-1185">Reference proteome</keyword>
<dbReference type="AlphaFoldDB" id="A0A5N3V0X3"/>
<evidence type="ECO:0008006" key="3">
    <source>
        <dbReference type="Google" id="ProtNLM"/>
    </source>
</evidence>
<dbReference type="GO" id="GO:0000793">
    <property type="term" value="C:condensed chromosome"/>
    <property type="evidence" value="ECO:0007669"/>
    <property type="project" value="TreeGrafter"/>
</dbReference>
<dbReference type="GO" id="GO:0015074">
    <property type="term" value="P:DNA integration"/>
    <property type="evidence" value="ECO:0007669"/>
    <property type="project" value="TreeGrafter"/>
</dbReference>
<organism evidence="1 2">
    <name type="scientific">Muntiacus muntjak</name>
    <name type="common">Barking deer</name>
    <name type="synonym">Indian muntjac</name>
    <dbReference type="NCBI Taxonomy" id="9888"/>
    <lineage>
        <taxon>Eukaryota</taxon>
        <taxon>Metazoa</taxon>
        <taxon>Chordata</taxon>
        <taxon>Craniata</taxon>
        <taxon>Vertebrata</taxon>
        <taxon>Euteleostomi</taxon>
        <taxon>Mammalia</taxon>
        <taxon>Eutheria</taxon>
        <taxon>Laurasiatheria</taxon>
        <taxon>Artiodactyla</taxon>
        <taxon>Ruminantia</taxon>
        <taxon>Pecora</taxon>
        <taxon>Cervidae</taxon>
        <taxon>Muntiacinae</taxon>
        <taxon>Muntiacus</taxon>
    </lineage>
</organism>
<dbReference type="Pfam" id="PF01359">
    <property type="entry name" value="Transposase_1"/>
    <property type="match status" value="1"/>
</dbReference>
<dbReference type="Gene3D" id="3.30.420.10">
    <property type="entry name" value="Ribonuclease H-like superfamily/Ribonuclease H"/>
    <property type="match status" value="1"/>
</dbReference>
<dbReference type="PANTHER" id="PTHR46060:SF2">
    <property type="entry name" value="HISTONE-LYSINE N-METHYLTRANSFERASE SETMAR"/>
    <property type="match status" value="1"/>
</dbReference>
<dbReference type="GO" id="GO:0003697">
    <property type="term" value="F:single-stranded DNA binding"/>
    <property type="evidence" value="ECO:0007669"/>
    <property type="project" value="TreeGrafter"/>
</dbReference>
<dbReference type="GO" id="GO:0044774">
    <property type="term" value="P:mitotic DNA integrity checkpoint signaling"/>
    <property type="evidence" value="ECO:0007669"/>
    <property type="project" value="TreeGrafter"/>
</dbReference>
<dbReference type="GO" id="GO:0031297">
    <property type="term" value="P:replication fork processing"/>
    <property type="evidence" value="ECO:0007669"/>
    <property type="project" value="TreeGrafter"/>
</dbReference>
<name>A0A5N3V0X3_MUNMU</name>
<dbReference type="Gene3D" id="1.10.10.10">
    <property type="entry name" value="Winged helix-like DNA-binding domain superfamily/Winged helix DNA-binding domain"/>
    <property type="match status" value="1"/>
</dbReference>
<gene>
    <name evidence="1" type="ORF">FD754_019712</name>
</gene>
<dbReference type="GO" id="GO:0003690">
    <property type="term" value="F:double-stranded DNA binding"/>
    <property type="evidence" value="ECO:0007669"/>
    <property type="project" value="TreeGrafter"/>
</dbReference>
<dbReference type="GO" id="GO:0000014">
    <property type="term" value="F:single-stranded DNA endodeoxyribonuclease activity"/>
    <property type="evidence" value="ECO:0007669"/>
    <property type="project" value="TreeGrafter"/>
</dbReference>
<evidence type="ECO:0000313" key="1">
    <source>
        <dbReference type="EMBL" id="KAB0342786.1"/>
    </source>
</evidence>
<dbReference type="Proteomes" id="UP000326458">
    <property type="component" value="Unassembled WGS sequence"/>
</dbReference>
<dbReference type="InterPro" id="IPR001888">
    <property type="entry name" value="Transposase_1"/>
</dbReference>
<dbReference type="GO" id="GO:0046975">
    <property type="term" value="F:histone H3K36 methyltransferase activity"/>
    <property type="evidence" value="ECO:0007669"/>
    <property type="project" value="TreeGrafter"/>
</dbReference>
<dbReference type="InterPro" id="IPR036388">
    <property type="entry name" value="WH-like_DNA-bd_sf"/>
</dbReference>
<dbReference type="PANTHER" id="PTHR46060">
    <property type="entry name" value="MARINER MOS1 TRANSPOSASE-LIKE PROTEIN"/>
    <property type="match status" value="1"/>
</dbReference>